<feature type="transmembrane region" description="Helical" evidence="1">
    <location>
        <begin position="177"/>
        <end position="195"/>
    </location>
</feature>
<evidence type="ECO:0000256" key="1">
    <source>
        <dbReference type="SAM" id="Phobius"/>
    </source>
</evidence>
<feature type="transmembrane region" description="Helical" evidence="1">
    <location>
        <begin position="27"/>
        <end position="45"/>
    </location>
</feature>
<dbReference type="Proteomes" id="UP000297737">
    <property type="component" value="Unassembled WGS sequence"/>
</dbReference>
<evidence type="ECO:0000313" key="3">
    <source>
        <dbReference type="Proteomes" id="UP000297737"/>
    </source>
</evidence>
<accession>A0A4Y9EL15</accession>
<reference evidence="2 3" key="1">
    <citation type="submission" date="2019-02" db="EMBL/GenBank/DDBJ databases">
        <title>Polymorphobacter sp. isolated from the lake at the Tibet of China.</title>
        <authorList>
            <person name="Li A."/>
        </authorList>
    </citation>
    <scope>NUCLEOTIDE SEQUENCE [LARGE SCALE GENOMIC DNA]</scope>
    <source>
        <strain evidence="2 3">DJ1R-1</strain>
    </source>
</reference>
<keyword evidence="1" id="KW-0472">Membrane</keyword>
<evidence type="ECO:0008006" key="4">
    <source>
        <dbReference type="Google" id="ProtNLM"/>
    </source>
</evidence>
<protein>
    <recommendedName>
        <fullName evidence="4">DUF2723 domain-containing protein</fullName>
    </recommendedName>
</protein>
<dbReference type="RefSeq" id="WP_135246610.1">
    <property type="nucleotide sequence ID" value="NZ_SIHO01000003.1"/>
</dbReference>
<name>A0A4Y9EL15_9SPHN</name>
<dbReference type="EMBL" id="SIHO01000003">
    <property type="protein sequence ID" value="TFU01106.1"/>
    <property type="molecule type" value="Genomic_DNA"/>
</dbReference>
<feature type="transmembrane region" description="Helical" evidence="1">
    <location>
        <begin position="249"/>
        <end position="271"/>
    </location>
</feature>
<evidence type="ECO:0000313" key="2">
    <source>
        <dbReference type="EMBL" id="TFU01106.1"/>
    </source>
</evidence>
<dbReference type="AlphaFoldDB" id="A0A4Y9EL15"/>
<feature type="transmembrane region" description="Helical" evidence="1">
    <location>
        <begin position="412"/>
        <end position="432"/>
    </location>
</feature>
<gene>
    <name evidence="2" type="ORF">EUV02_12390</name>
</gene>
<proteinExistence type="predicted"/>
<keyword evidence="3" id="KW-1185">Reference proteome</keyword>
<comment type="caution">
    <text evidence="2">The sequence shown here is derived from an EMBL/GenBank/DDBJ whole genome shotgun (WGS) entry which is preliminary data.</text>
</comment>
<sequence>MPKLEPRIAIAPPAPAVPAARTPRARLQIFGSMLLLAIALLWPAMVQQRPAYFFDSAGYLSTGTKAFAIARDKLAAKLTPADERSAAAAPAPKAPPVNSVVSIRAIAYSLFAAATSAPGYRMHVLIAVNALVVTLLIWAFWRIRAPRASPEDEAIAALFVATATSAPWFVSYAMPDIFAGAAILALLILTFAPLHRQRVARACVASVVTFAVAAHASHIPIIGLVVAAAVAELLFERWRGTARWSWDRFAWVVVPYIAGLVLVVALSFVSFGSASVAPKRLPFALAKSIDDGPGNWYLKATCREKHWAVCPFFERTGGGGPELIFADDGLVKTATPAQMEAVRNEEMTIVRNATRAYPWVQIRSAIANSVTQFFRFGLEDNSFGYVIVQLPNGEFRTHAAPEPVDLRPVGQVMVYGGVAIAVGYIVAIMRSLTAVEWGTLRLLLAGLVANAMVTGALSSITSRYQSRVIWVVPVVALGLWLARRSRPSTASASGAASPAQR</sequence>
<feature type="transmembrane region" description="Helical" evidence="1">
    <location>
        <begin position="153"/>
        <end position="171"/>
    </location>
</feature>
<organism evidence="2 3">
    <name type="scientific">Glacieibacterium arshaanense</name>
    <dbReference type="NCBI Taxonomy" id="2511025"/>
    <lineage>
        <taxon>Bacteria</taxon>
        <taxon>Pseudomonadati</taxon>
        <taxon>Pseudomonadota</taxon>
        <taxon>Alphaproteobacteria</taxon>
        <taxon>Sphingomonadales</taxon>
        <taxon>Sphingosinicellaceae</taxon>
        <taxon>Glacieibacterium</taxon>
    </lineage>
</organism>
<feature type="transmembrane region" description="Helical" evidence="1">
    <location>
        <begin position="207"/>
        <end position="229"/>
    </location>
</feature>
<keyword evidence="1" id="KW-0812">Transmembrane</keyword>
<feature type="transmembrane region" description="Helical" evidence="1">
    <location>
        <begin position="120"/>
        <end position="141"/>
    </location>
</feature>
<dbReference type="OrthoDB" id="7238679at2"/>
<keyword evidence="1" id="KW-1133">Transmembrane helix</keyword>
<feature type="transmembrane region" description="Helical" evidence="1">
    <location>
        <begin position="438"/>
        <end position="457"/>
    </location>
</feature>